<evidence type="ECO:0000313" key="2">
    <source>
        <dbReference type="Proteomes" id="UP000238823"/>
    </source>
</evidence>
<dbReference type="AlphaFoldDB" id="A0A2S9XTS6"/>
<organism evidence="1 2">
    <name type="scientific">Enhygromyxa salina</name>
    <dbReference type="NCBI Taxonomy" id="215803"/>
    <lineage>
        <taxon>Bacteria</taxon>
        <taxon>Pseudomonadati</taxon>
        <taxon>Myxococcota</taxon>
        <taxon>Polyangia</taxon>
        <taxon>Nannocystales</taxon>
        <taxon>Nannocystaceae</taxon>
        <taxon>Enhygromyxa</taxon>
    </lineage>
</organism>
<dbReference type="EMBL" id="PVNL01000135">
    <property type="protein sequence ID" value="PRP96278.1"/>
    <property type="molecule type" value="Genomic_DNA"/>
</dbReference>
<protein>
    <submittedName>
        <fullName evidence="1">Uncharacterized protein</fullName>
    </submittedName>
</protein>
<name>A0A2S9XTS6_9BACT</name>
<gene>
    <name evidence="1" type="ORF">ENSA7_70930</name>
</gene>
<comment type="caution">
    <text evidence="1">The sequence shown here is derived from an EMBL/GenBank/DDBJ whole genome shotgun (WGS) entry which is preliminary data.</text>
</comment>
<proteinExistence type="predicted"/>
<dbReference type="Proteomes" id="UP000238823">
    <property type="component" value="Unassembled WGS sequence"/>
</dbReference>
<sequence>MSQGVAYPAWGHVDELWRPAFRWMVRQLDARGLGTASGTPPVWAWHSCGAWNCPPEREDLDMLLGGEAQPHLRLVMVNLEVPDGDCLLSYYGPWCDVIHHSVTHDGEMPGTRGLWYETGHIPEPWREQGNDRDIQACLSRLERRHILGVDDLYHPRT</sequence>
<accession>A0A2S9XTS6</accession>
<evidence type="ECO:0000313" key="1">
    <source>
        <dbReference type="EMBL" id="PRP96278.1"/>
    </source>
</evidence>
<reference evidence="1 2" key="1">
    <citation type="submission" date="2018-03" db="EMBL/GenBank/DDBJ databases">
        <title>Draft Genome Sequences of the Obligatory Marine Myxobacteria Enhygromyxa salina SWB007.</title>
        <authorList>
            <person name="Poehlein A."/>
            <person name="Moghaddam J.A."/>
            <person name="Harms H."/>
            <person name="Alanjari M."/>
            <person name="Koenig G.M."/>
            <person name="Daniel R."/>
            <person name="Schaeberle T.F."/>
        </authorList>
    </citation>
    <scope>NUCLEOTIDE SEQUENCE [LARGE SCALE GENOMIC DNA]</scope>
    <source>
        <strain evidence="1 2">SWB007</strain>
    </source>
</reference>